<evidence type="ECO:0000259" key="7">
    <source>
        <dbReference type="Pfam" id="PF13515"/>
    </source>
</evidence>
<feature type="transmembrane region" description="Helical" evidence="5">
    <location>
        <begin position="528"/>
        <end position="548"/>
    </location>
</feature>
<evidence type="ECO:0000256" key="3">
    <source>
        <dbReference type="ARBA" id="ARBA00022989"/>
    </source>
</evidence>
<dbReference type="EMBL" id="JACBYR010000003">
    <property type="protein sequence ID" value="NYE86060.1"/>
    <property type="molecule type" value="Genomic_DNA"/>
</dbReference>
<keyword evidence="4 5" id="KW-0472">Membrane</keyword>
<keyword evidence="3 5" id="KW-1133">Transmembrane helix</keyword>
<dbReference type="AlphaFoldDB" id="A0A7Y9IZL8"/>
<dbReference type="InterPro" id="IPR049453">
    <property type="entry name" value="Memb_transporter_dom"/>
</dbReference>
<dbReference type="Proteomes" id="UP000542125">
    <property type="component" value="Unassembled WGS sequence"/>
</dbReference>
<evidence type="ECO:0000313" key="9">
    <source>
        <dbReference type="Proteomes" id="UP000542125"/>
    </source>
</evidence>
<feature type="transmembrane region" description="Helical" evidence="5">
    <location>
        <begin position="140"/>
        <end position="160"/>
    </location>
</feature>
<feature type="transmembrane region" description="Helical" evidence="5">
    <location>
        <begin position="92"/>
        <end position="110"/>
    </location>
</feature>
<evidence type="ECO:0000313" key="8">
    <source>
        <dbReference type="EMBL" id="NYE86060.1"/>
    </source>
</evidence>
<keyword evidence="9" id="KW-1185">Reference proteome</keyword>
<feature type="transmembrane region" description="Helical" evidence="5">
    <location>
        <begin position="496"/>
        <end position="516"/>
    </location>
</feature>
<feature type="transmembrane region" description="Helical" evidence="5">
    <location>
        <begin position="117"/>
        <end position="134"/>
    </location>
</feature>
<feature type="transmembrane region" description="Helical" evidence="5">
    <location>
        <begin position="429"/>
        <end position="448"/>
    </location>
</feature>
<name>A0A7Y9IZL8_9BURK</name>
<evidence type="ECO:0000256" key="5">
    <source>
        <dbReference type="SAM" id="Phobius"/>
    </source>
</evidence>
<comment type="caution">
    <text evidence="8">The sequence shown here is derived from an EMBL/GenBank/DDBJ whole genome shotgun (WGS) entry which is preliminary data.</text>
</comment>
<sequence>MDYSTKNIKKFVYSHYFYGGVRQALGALVPAMVLLGLFDLPVLGLAATFGAMCVSIVDQPGPVRHRKNEMLGCAVLGAATAGITALATPYAWGLWFTVIGLCFFLSLLSVFGRKGGLIGFACMLLMTLTMHSTFTPAQALLHTLVTIAGGLWYTGFSLVVTRLQWYRQEQQAIAACIFASAEYLEVKARFYDPDTKLDDNYQQLIVRQAAVAEQQEAARDVVLRELPRAASEGMDARRGRMFKMFIDIVDLHETVVAVHTDYELLRRVFAGSDLLVFFHDLLHKLALDTEAVGLAITQDQITHRHINVKAELRAIEYEIDQLKKADFPKLEPEAYTALIWTFRRARNAAKILDRLHRDTDPASDGEASSLKMDASLRRFLSKQDFSPARITSNLKLSSPNFRHALRVTLAVAIGMTLSSEWLIPHHIMHSYWIVLTIVVIMKPGFSLSKQRNIHRLTGTLIGCGLVLALLSFVDNTFILFAAMMLAAVMGNSLVQLYYLASATFNTTFVLLAFHFIAPGSLSVIGERALDTLVGSIIALGCSYFLPYWEYRLIKPTVQRAIAANRNYLSASQQLVATGIAQPADDFEYRLARKNVHIAFGNFANSFYRMMLEPRSKQRSVAELNNLVIQNHELAAQIGAAAPLLATLPAMPAPLAGVTRRIEGILDDAVKGTPDTRDDTEVLRELARELDGAVSEAETAGSVDGDTVNTLRQLVFQLKQMVKTSLSIRRSAAFARLPA</sequence>
<dbReference type="GO" id="GO:0016020">
    <property type="term" value="C:membrane"/>
    <property type="evidence" value="ECO:0007669"/>
    <property type="project" value="UniProtKB-SubCell"/>
</dbReference>
<feature type="transmembrane region" description="Helical" evidence="5">
    <location>
        <begin position="69"/>
        <end position="86"/>
    </location>
</feature>
<evidence type="ECO:0000256" key="1">
    <source>
        <dbReference type="ARBA" id="ARBA00004141"/>
    </source>
</evidence>
<gene>
    <name evidence="8" type="ORF">FHW18_005379</name>
</gene>
<dbReference type="Pfam" id="PF12805">
    <property type="entry name" value="FUSC-like"/>
    <property type="match status" value="1"/>
</dbReference>
<accession>A0A7Y9IZL8</accession>
<reference evidence="8 9" key="1">
    <citation type="submission" date="2020-07" db="EMBL/GenBank/DDBJ databases">
        <title>Genomic Encyclopedia of Type Strains, Phase IV (KMG-V): Genome sequencing to study the core and pangenomes of soil and plant-associated prokaryotes.</title>
        <authorList>
            <person name="Whitman W."/>
        </authorList>
    </citation>
    <scope>NUCLEOTIDE SEQUENCE [LARGE SCALE GENOMIC DNA]</scope>
    <source>
        <strain evidence="8 9">SAS40</strain>
    </source>
</reference>
<dbReference type="InterPro" id="IPR032692">
    <property type="entry name" value="YccS_N"/>
</dbReference>
<comment type="subcellular location">
    <subcellularLocation>
        <location evidence="1">Membrane</location>
        <topology evidence="1">Multi-pass membrane protein</topology>
    </subcellularLocation>
</comment>
<feature type="domain" description="Integral membrane bound transporter" evidence="7">
    <location>
        <begin position="426"/>
        <end position="539"/>
    </location>
</feature>
<organism evidence="8 9">
    <name type="scientific">Pigmentiphaga litoralis</name>
    <dbReference type="NCBI Taxonomy" id="516702"/>
    <lineage>
        <taxon>Bacteria</taxon>
        <taxon>Pseudomonadati</taxon>
        <taxon>Pseudomonadota</taxon>
        <taxon>Betaproteobacteria</taxon>
        <taxon>Burkholderiales</taxon>
        <taxon>Alcaligenaceae</taxon>
        <taxon>Pigmentiphaga</taxon>
    </lineage>
</organism>
<keyword evidence="2 5" id="KW-0812">Transmembrane</keyword>
<dbReference type="RefSeq" id="WP_179590713.1">
    <property type="nucleotide sequence ID" value="NZ_JACBYR010000003.1"/>
</dbReference>
<proteinExistence type="predicted"/>
<evidence type="ECO:0000256" key="4">
    <source>
        <dbReference type="ARBA" id="ARBA00023136"/>
    </source>
</evidence>
<evidence type="ECO:0000259" key="6">
    <source>
        <dbReference type="Pfam" id="PF12805"/>
    </source>
</evidence>
<feature type="transmembrane region" description="Helical" evidence="5">
    <location>
        <begin position="404"/>
        <end position="423"/>
    </location>
</feature>
<feature type="domain" description="Integral membrane protein YccS N-terminal" evidence="6">
    <location>
        <begin position="71"/>
        <end position="345"/>
    </location>
</feature>
<evidence type="ECO:0000256" key="2">
    <source>
        <dbReference type="ARBA" id="ARBA00022692"/>
    </source>
</evidence>
<protein>
    <submittedName>
        <fullName evidence="8">Putative membrane protein YccC</fullName>
    </submittedName>
</protein>
<feature type="transmembrane region" description="Helical" evidence="5">
    <location>
        <begin position="460"/>
        <end position="490"/>
    </location>
</feature>
<dbReference type="Pfam" id="PF13515">
    <property type="entry name" value="FUSC_2"/>
    <property type="match status" value="1"/>
</dbReference>
<feature type="transmembrane region" description="Helical" evidence="5">
    <location>
        <begin position="31"/>
        <end position="57"/>
    </location>
</feature>